<dbReference type="GO" id="GO:0003700">
    <property type="term" value="F:DNA-binding transcription factor activity"/>
    <property type="evidence" value="ECO:0007669"/>
    <property type="project" value="TreeGrafter"/>
</dbReference>
<dbReference type="AlphaFoldDB" id="A0A7Y6TUZ7"/>
<organism evidence="2 3">
    <name type="scientific">Piscinibacter koreensis</name>
    <dbReference type="NCBI Taxonomy" id="2742824"/>
    <lineage>
        <taxon>Bacteria</taxon>
        <taxon>Pseudomonadati</taxon>
        <taxon>Pseudomonadota</taxon>
        <taxon>Betaproteobacteria</taxon>
        <taxon>Burkholderiales</taxon>
        <taxon>Sphaerotilaceae</taxon>
        <taxon>Piscinibacter</taxon>
    </lineage>
</organism>
<dbReference type="CDD" id="cd00038">
    <property type="entry name" value="CAP_ED"/>
    <property type="match status" value="1"/>
</dbReference>
<keyword evidence="3" id="KW-1185">Reference proteome</keyword>
<accession>A0A7Y6TUZ7</accession>
<evidence type="ECO:0000313" key="2">
    <source>
        <dbReference type="EMBL" id="NUZ04401.1"/>
    </source>
</evidence>
<gene>
    <name evidence="2" type="ORF">HQN59_01365</name>
</gene>
<name>A0A7Y6TUZ7_9BURK</name>
<dbReference type="SMART" id="SM00100">
    <property type="entry name" value="cNMP"/>
    <property type="match status" value="1"/>
</dbReference>
<dbReference type="PROSITE" id="PS50042">
    <property type="entry name" value="CNMP_BINDING_3"/>
    <property type="match status" value="1"/>
</dbReference>
<dbReference type="SUPFAM" id="SSF51206">
    <property type="entry name" value="cAMP-binding domain-like"/>
    <property type="match status" value="1"/>
</dbReference>
<dbReference type="InterPro" id="IPR000595">
    <property type="entry name" value="cNMP-bd_dom"/>
</dbReference>
<dbReference type="EMBL" id="JABWMJ010000001">
    <property type="protein sequence ID" value="NUZ04401.1"/>
    <property type="molecule type" value="Genomic_DNA"/>
</dbReference>
<dbReference type="Gene3D" id="2.60.120.10">
    <property type="entry name" value="Jelly Rolls"/>
    <property type="match status" value="1"/>
</dbReference>
<dbReference type="Pfam" id="PF00027">
    <property type="entry name" value="cNMP_binding"/>
    <property type="match status" value="1"/>
</dbReference>
<dbReference type="GO" id="GO:0005829">
    <property type="term" value="C:cytosol"/>
    <property type="evidence" value="ECO:0007669"/>
    <property type="project" value="TreeGrafter"/>
</dbReference>
<protein>
    <submittedName>
        <fullName evidence="2">Cyclic nucleotide-binding domain-containing protein</fullName>
    </submittedName>
</protein>
<dbReference type="PANTHER" id="PTHR24567:SF74">
    <property type="entry name" value="HTH-TYPE TRANSCRIPTIONAL REGULATOR ARCR"/>
    <property type="match status" value="1"/>
</dbReference>
<feature type="domain" description="Cyclic nucleotide-binding" evidence="1">
    <location>
        <begin position="34"/>
        <end position="122"/>
    </location>
</feature>
<reference evidence="2 3" key="1">
    <citation type="submission" date="2020-06" db="EMBL/GenBank/DDBJ databases">
        <title>Schlegella sp. ID0723 isolated from air conditioner.</title>
        <authorList>
            <person name="Kim D.Y."/>
            <person name="Kim D.-U."/>
        </authorList>
    </citation>
    <scope>NUCLEOTIDE SEQUENCE [LARGE SCALE GENOMIC DNA]</scope>
    <source>
        <strain evidence="2 3">ID0723</strain>
    </source>
</reference>
<evidence type="ECO:0000259" key="1">
    <source>
        <dbReference type="PROSITE" id="PS50042"/>
    </source>
</evidence>
<dbReference type="Proteomes" id="UP000529637">
    <property type="component" value="Unassembled WGS sequence"/>
</dbReference>
<comment type="caution">
    <text evidence="2">The sequence shown here is derived from an EMBL/GenBank/DDBJ whole genome shotgun (WGS) entry which is preliminary data.</text>
</comment>
<dbReference type="InterPro" id="IPR018490">
    <property type="entry name" value="cNMP-bd_dom_sf"/>
</dbReference>
<proteinExistence type="predicted"/>
<evidence type="ECO:0000313" key="3">
    <source>
        <dbReference type="Proteomes" id="UP000529637"/>
    </source>
</evidence>
<dbReference type="InterPro" id="IPR014710">
    <property type="entry name" value="RmlC-like_jellyroll"/>
</dbReference>
<dbReference type="RefSeq" id="WP_176065317.1">
    <property type="nucleotide sequence ID" value="NZ_JABWMJ010000001.1"/>
</dbReference>
<dbReference type="PANTHER" id="PTHR24567">
    <property type="entry name" value="CRP FAMILY TRANSCRIPTIONAL REGULATORY PROTEIN"/>
    <property type="match status" value="1"/>
</dbReference>
<dbReference type="InterPro" id="IPR050397">
    <property type="entry name" value="Env_Response_Regulators"/>
</dbReference>
<sequence length="155" mass="16760">MDIDDLIAAVESLNADDAFRPEFSVDEWRRFGAYLAPLDLDAGDVLIKQGDVDRTMFLLEHGSMLVSVGSGAPPGRRIAILRAGSLAGEPALFGNHTRVADVEAMAPCRVWALRPHRLDDLMSDEPAIAKELLRAASVVMAVRLVSTYDAETIAA</sequence>